<organism evidence="1 2">
    <name type="scientific">Priestia koreensis</name>
    <dbReference type="NCBI Taxonomy" id="284581"/>
    <lineage>
        <taxon>Bacteria</taxon>
        <taxon>Bacillati</taxon>
        <taxon>Bacillota</taxon>
        <taxon>Bacilli</taxon>
        <taxon>Bacillales</taxon>
        <taxon>Bacillaceae</taxon>
        <taxon>Priestia</taxon>
    </lineage>
</organism>
<name>A0A0M0L8V9_9BACI</name>
<accession>A0A0M0L8V9</accession>
<keyword evidence="1" id="KW-0808">Transferase</keyword>
<dbReference type="OrthoDB" id="2603324at2"/>
<comment type="caution">
    <text evidence="1">The sequence shown here is derived from an EMBL/GenBank/DDBJ whole genome shotgun (WGS) entry which is preliminary data.</text>
</comment>
<reference evidence="2" key="1">
    <citation type="submission" date="2015-08" db="EMBL/GenBank/DDBJ databases">
        <title>Fjat-14210 dsm16467.</title>
        <authorList>
            <person name="Liu B."/>
            <person name="Wang J."/>
            <person name="Zhu Y."/>
            <person name="Liu G."/>
            <person name="Chen Q."/>
            <person name="Chen Z."/>
            <person name="Lan J."/>
            <person name="Che J."/>
            <person name="Ge C."/>
            <person name="Shi H."/>
            <person name="Pan Z."/>
            <person name="Liu X."/>
        </authorList>
    </citation>
    <scope>NUCLEOTIDE SEQUENCE [LARGE SCALE GENOMIC DNA]</scope>
    <source>
        <strain evidence="2">DSM 16467</strain>
    </source>
</reference>
<dbReference type="EMBL" id="LILC01000007">
    <property type="protein sequence ID" value="KOO47521.1"/>
    <property type="molecule type" value="Genomic_DNA"/>
</dbReference>
<evidence type="ECO:0000313" key="1">
    <source>
        <dbReference type="EMBL" id="KOO47521.1"/>
    </source>
</evidence>
<keyword evidence="2" id="KW-1185">Reference proteome</keyword>
<dbReference type="GO" id="GO:0016740">
    <property type="term" value="F:transferase activity"/>
    <property type="evidence" value="ECO:0007669"/>
    <property type="project" value="UniProtKB-KW"/>
</dbReference>
<dbReference type="AlphaFoldDB" id="A0A0M0L8V9"/>
<dbReference type="Proteomes" id="UP000037558">
    <property type="component" value="Unassembled WGS sequence"/>
</dbReference>
<gene>
    <name evidence="1" type="ORF">AMD01_05620</name>
</gene>
<proteinExistence type="predicted"/>
<evidence type="ECO:0000313" key="2">
    <source>
        <dbReference type="Proteomes" id="UP000037558"/>
    </source>
</evidence>
<sequence>MKKIVMVGFILLFPLNILPEPMSTVAEAQEHRISQSEVTFENEFRKLWIEHVLWTSNYITSATTAGSEDQKQVLARLLKNQEDIGNAVKPVYGEKAGIKLTDLLKEHIVIAGKIVDAAKAGKKDSVNNLNKEWYRNADDIAVFLSQANPYLKNEDLKKLLYMHLKLVTNDLSASLQKDWEARIRAIDEGVSHIILMADTISMGVVKQFPKKFTK</sequence>
<dbReference type="STRING" id="284581.AMD01_05620"/>
<dbReference type="RefSeq" id="WP_053400427.1">
    <property type="nucleotide sequence ID" value="NZ_JAMAUM010000013.1"/>
</dbReference>
<protein>
    <submittedName>
        <fullName evidence="1">Glycosyltransferase</fullName>
    </submittedName>
</protein>
<dbReference type="PATRIC" id="fig|284581.3.peg.4513"/>